<feature type="domain" description="FAD-binding PCMH-type" evidence="3">
    <location>
        <begin position="48"/>
        <end position="212"/>
    </location>
</feature>
<dbReference type="Proteomes" id="UP000276309">
    <property type="component" value="Chromosome"/>
</dbReference>
<dbReference type="Pfam" id="PF01565">
    <property type="entry name" value="FAD_binding_4"/>
    <property type="match status" value="1"/>
</dbReference>
<dbReference type="Gene3D" id="3.30.70.2520">
    <property type="match status" value="1"/>
</dbReference>
<evidence type="ECO:0000256" key="1">
    <source>
        <dbReference type="ARBA" id="ARBA00022827"/>
    </source>
</evidence>
<dbReference type="KEGG" id="emar:D1013_02530"/>
<dbReference type="PANTHER" id="PTHR43762">
    <property type="entry name" value="L-GULONOLACTONE OXIDASE"/>
    <property type="match status" value="1"/>
</dbReference>
<keyword evidence="1" id="KW-0274">FAD</keyword>
<proteinExistence type="predicted"/>
<dbReference type="GO" id="GO:0071949">
    <property type="term" value="F:FAD binding"/>
    <property type="evidence" value="ECO:0007669"/>
    <property type="project" value="InterPro"/>
</dbReference>
<dbReference type="InterPro" id="IPR016171">
    <property type="entry name" value="Vanillyl_alc_oxidase_C-sub2"/>
</dbReference>
<name>A0A3G2LBK1_9FLAO</name>
<evidence type="ECO:0000313" key="5">
    <source>
        <dbReference type="Proteomes" id="UP000276309"/>
    </source>
</evidence>
<dbReference type="Gene3D" id="3.30.465.10">
    <property type="match status" value="1"/>
</dbReference>
<evidence type="ECO:0000313" key="4">
    <source>
        <dbReference type="EMBL" id="AYN69573.1"/>
    </source>
</evidence>
<accession>A0A3G2LBK1</accession>
<dbReference type="InterPro" id="IPR036318">
    <property type="entry name" value="FAD-bd_PCMH-like_sf"/>
</dbReference>
<dbReference type="Pfam" id="PF04030">
    <property type="entry name" value="ALO"/>
    <property type="match status" value="1"/>
</dbReference>
<dbReference type="Gene3D" id="3.30.43.10">
    <property type="entry name" value="Uridine Diphospho-n-acetylenolpyruvylglucosamine Reductase, domain 2"/>
    <property type="match status" value="1"/>
</dbReference>
<dbReference type="InterPro" id="IPR016166">
    <property type="entry name" value="FAD-bd_PCMH"/>
</dbReference>
<dbReference type="GO" id="GO:0016020">
    <property type="term" value="C:membrane"/>
    <property type="evidence" value="ECO:0007669"/>
    <property type="project" value="InterPro"/>
</dbReference>
<dbReference type="InterPro" id="IPR006094">
    <property type="entry name" value="Oxid_FAD_bind_N"/>
</dbReference>
<dbReference type="InterPro" id="IPR010031">
    <property type="entry name" value="FAD_lactone_oxidase-like"/>
</dbReference>
<organism evidence="4 5">
    <name type="scientific">Euzebyella marina</name>
    <dbReference type="NCBI Taxonomy" id="1761453"/>
    <lineage>
        <taxon>Bacteria</taxon>
        <taxon>Pseudomonadati</taxon>
        <taxon>Bacteroidota</taxon>
        <taxon>Flavobacteriia</taxon>
        <taxon>Flavobacteriales</taxon>
        <taxon>Flavobacteriaceae</taxon>
        <taxon>Euzebyella</taxon>
    </lineage>
</organism>
<dbReference type="PIRSF" id="PIRSF000136">
    <property type="entry name" value="LGO_GLO"/>
    <property type="match status" value="1"/>
</dbReference>
<dbReference type="InterPro" id="IPR007173">
    <property type="entry name" value="ALO_C"/>
</dbReference>
<sequence>MKRKHFIQTTSVAVVGTMLNPLSSCKTEKKAPIEAEPVPDRKNWAGNYTYQAENIYEPSSVEEVQQLVKKLDSQKALGSTHCFNDIADSPKNQISTKKLNKVVQLNKENKTLTVEAGARYGDFAEMLHKEGFALHNLASLPHISVAGACATATHGSGVNNKNLAGQVVSLELVKPDGSLVTLNREHPDFGAVVVGLGAFGIITKVTLMLQDTFDVRQDVFLDLPLESVKSNFDDIMSSGYSVSLFTDWMDKKVSEVWVKRKVSKEMTDLGTHFYGATPATKNIHPIVALDAINCTDQMGVPGPWYDRLPHFKMGFTPSAGEELQSEYFVPREHAVDAILAIEKMKDEIFPHILISEIRSIAADGYWISPCFQQDCITIHTTWQQKPKEVMALLPKIEEALAPFNAKPHWGKLFTIDPKTLQGRYQKHADFLVLAKSYDPNGKFKNNYLSKNIY</sequence>
<dbReference type="RefSeq" id="WP_121850564.1">
    <property type="nucleotide sequence ID" value="NZ_CP032050.1"/>
</dbReference>
<dbReference type="AlphaFoldDB" id="A0A3G2LBK1"/>
<dbReference type="SUPFAM" id="SSF56176">
    <property type="entry name" value="FAD-binding/transporter-associated domain-like"/>
    <property type="match status" value="1"/>
</dbReference>
<dbReference type="OrthoDB" id="9800184at2"/>
<dbReference type="Gene3D" id="3.30.70.2530">
    <property type="match status" value="1"/>
</dbReference>
<evidence type="ECO:0000256" key="2">
    <source>
        <dbReference type="ARBA" id="ARBA00023002"/>
    </source>
</evidence>
<gene>
    <name evidence="4" type="ORF">D1013_02530</name>
</gene>
<dbReference type="EMBL" id="CP032050">
    <property type="protein sequence ID" value="AYN69573.1"/>
    <property type="molecule type" value="Genomic_DNA"/>
</dbReference>
<dbReference type="PROSITE" id="PS51387">
    <property type="entry name" value="FAD_PCMH"/>
    <property type="match status" value="1"/>
</dbReference>
<dbReference type="GO" id="GO:0080049">
    <property type="term" value="F:L-gulono-1,4-lactone dehydrogenase activity"/>
    <property type="evidence" value="ECO:0007669"/>
    <property type="project" value="TreeGrafter"/>
</dbReference>
<protein>
    <submittedName>
        <fullName evidence="4">FAD-binding protein</fullName>
    </submittedName>
</protein>
<dbReference type="InterPro" id="IPR016167">
    <property type="entry name" value="FAD-bd_PCMH_sub1"/>
</dbReference>
<dbReference type="Gene3D" id="1.10.45.10">
    <property type="entry name" value="Vanillyl-alcohol Oxidase, Chain A, domain 4"/>
    <property type="match status" value="1"/>
</dbReference>
<reference evidence="4 5" key="1">
    <citation type="submission" date="2018-08" db="EMBL/GenBank/DDBJ databases">
        <title>The reduced genetic potential of extracellular carbohydrate catabolism in Euzebyella marina RN62, a Flavobacteriia bacterium isolated from the hadal water.</title>
        <authorList>
            <person name="Xue C."/>
        </authorList>
    </citation>
    <scope>NUCLEOTIDE SEQUENCE [LARGE SCALE GENOMIC DNA]</scope>
    <source>
        <strain evidence="4 5">RN62</strain>
    </source>
</reference>
<keyword evidence="5" id="KW-1185">Reference proteome</keyword>
<dbReference type="InterPro" id="IPR016169">
    <property type="entry name" value="FAD-bd_PCMH_sub2"/>
</dbReference>
<keyword evidence="2" id="KW-0560">Oxidoreductase</keyword>
<evidence type="ECO:0000259" key="3">
    <source>
        <dbReference type="PROSITE" id="PS51387"/>
    </source>
</evidence>
<keyword evidence="1" id="KW-0285">Flavoprotein</keyword>
<dbReference type="PANTHER" id="PTHR43762:SF1">
    <property type="entry name" value="D-ARABINONO-1,4-LACTONE OXIDASE"/>
    <property type="match status" value="1"/>
</dbReference>
<dbReference type="GO" id="GO:0003885">
    <property type="term" value="F:D-arabinono-1,4-lactone oxidase activity"/>
    <property type="evidence" value="ECO:0007669"/>
    <property type="project" value="InterPro"/>
</dbReference>